<gene>
    <name evidence="17" type="ORF">ZOSMA_89G00780</name>
</gene>
<dbReference type="GO" id="GO:0015297">
    <property type="term" value="F:antiporter activity"/>
    <property type="evidence" value="ECO:0007669"/>
    <property type="project" value="UniProtKB-KW"/>
</dbReference>
<feature type="transmembrane region" description="Helical" evidence="13">
    <location>
        <begin position="410"/>
        <end position="432"/>
    </location>
</feature>
<evidence type="ECO:0000256" key="11">
    <source>
        <dbReference type="ARBA" id="ARBA00023136"/>
    </source>
</evidence>
<dbReference type="GO" id="GO:0012505">
    <property type="term" value="C:endomembrane system"/>
    <property type="evidence" value="ECO:0000318"/>
    <property type="project" value="GO_Central"/>
</dbReference>
<comment type="caution">
    <text evidence="17">The sequence shown here is derived from an EMBL/GenBank/DDBJ whole genome shotgun (WGS) entry which is preliminary data.</text>
</comment>
<evidence type="ECO:0000256" key="10">
    <source>
        <dbReference type="ARBA" id="ARBA00023065"/>
    </source>
</evidence>
<feature type="transmembrane region" description="Helical" evidence="13">
    <location>
        <begin position="97"/>
        <end position="118"/>
    </location>
</feature>
<evidence type="ECO:0000313" key="18">
    <source>
        <dbReference type="Proteomes" id="UP000036987"/>
    </source>
</evidence>
<feature type="transmembrane region" description="Helical" evidence="13">
    <location>
        <begin position="198"/>
        <end position="222"/>
    </location>
</feature>
<evidence type="ECO:0000259" key="15">
    <source>
        <dbReference type="Pfam" id="PF23256"/>
    </source>
</evidence>
<evidence type="ECO:0000256" key="8">
    <source>
        <dbReference type="ARBA" id="ARBA00022958"/>
    </source>
</evidence>
<keyword evidence="10" id="KW-0406">Ion transport</keyword>
<feature type="transmembrane region" description="Helical" evidence="13">
    <location>
        <begin position="34"/>
        <end position="57"/>
    </location>
</feature>
<dbReference type="Gene3D" id="1.20.1530.20">
    <property type="match status" value="1"/>
</dbReference>
<dbReference type="AlphaFoldDB" id="A0A0K9NMD6"/>
<sequence>MTERWMLDVTTCILQAKKKATSDGYFQGDNPLDFALPLLILQIVLVVVVTRFISFLLKPFRQPRVIAEIIGGVILGPSLIGRSAAYMNIIFPDSSMIILDTIANIGLMFFLFLVGLELDLRALRNTGKKAILIALVGISVPFVLGVGVSELLRKTISKGTSAAPLIVFIGVSLSITAFPVLARILAELKLLTTDVGRMAMSAAAINDIVAWILLALAVALTGSGSPLISLWVLLCGFGFVVFAAVIVRPFIVWLAFKSPDGEQVKEIHICITLLIVLVGGFITDVIGIHALFGAFIIGIIIPKEGPFARVLIEKIEDLISSIFLPLYFVSSGLKTNVATISGPVSWALLLLVIVTACFGKIVGTIFISMILGISSNEAVALGFLMNTKGLVEIIVLNIGKDRGVLNEESFAILVIMALFTTFVTTPVVTAVYKPGWRTAPYKYRTIQGTDLKSELRVVACYHTMREMPGMINLIESSRGTCRRGMTMYVMHLMELSERPSDISIVNKARRNGLPFWNNRRSEGNNAVVAFEAFGKLSHVKIRSMTVISDLLDIHEDIITSSQQKRAAFIILPFHKYQRFDGDMESLGNSYGHVNHKVLRHATCSVGIFIDRGFGGSSQVSASEVSFNAAVVFIGGKDDREALSFGSRIAEHPGIGVSVLCFRRYNDEPNISIEVDNEEQIADELTIAEFKTNIVASNPSINYEEKRIGTKEEVIAELKSLGKFNIILVGRSPPIEQLDDRSDCNELGPIGSYMASLQFSTTSSVLVIQQYCSKANEKLSFRDTNVYDIIDSSPSDEVVIDVPPLPSNEVVPVVVESNSETITTDLDKKVGITNGIC</sequence>
<evidence type="ECO:0000256" key="9">
    <source>
        <dbReference type="ARBA" id="ARBA00022989"/>
    </source>
</evidence>
<keyword evidence="6" id="KW-0633">Potassium transport</keyword>
<dbReference type="GO" id="GO:0009941">
    <property type="term" value="C:chloroplast envelope"/>
    <property type="evidence" value="ECO:0007669"/>
    <property type="project" value="UniProtKB-SubCell"/>
</dbReference>
<keyword evidence="9 13" id="KW-1133">Transmembrane helix</keyword>
<feature type="domain" description="Cation/H(+) antiporter C-terminal" evidence="16">
    <location>
        <begin position="627"/>
        <end position="773"/>
    </location>
</feature>
<keyword evidence="18" id="KW-1185">Reference proteome</keyword>
<evidence type="ECO:0000256" key="1">
    <source>
        <dbReference type="ARBA" id="ARBA00003198"/>
    </source>
</evidence>
<feature type="transmembrane region" description="Helical" evidence="13">
    <location>
        <begin position="69"/>
        <end position="91"/>
    </location>
</feature>
<keyword evidence="11 13" id="KW-0472">Membrane</keyword>
<dbReference type="GO" id="GO:0098662">
    <property type="term" value="P:inorganic cation transmembrane transport"/>
    <property type="evidence" value="ECO:0000318"/>
    <property type="project" value="GO_Central"/>
</dbReference>
<keyword evidence="7 13" id="KW-0812">Transmembrane</keyword>
<dbReference type="FunFam" id="1.20.1530.20:FF:000003">
    <property type="entry name" value="Cation/H(+) antiporter 15"/>
    <property type="match status" value="1"/>
</dbReference>
<feature type="transmembrane region" description="Helical" evidence="13">
    <location>
        <begin position="378"/>
        <end position="398"/>
    </location>
</feature>
<dbReference type="Pfam" id="PF00999">
    <property type="entry name" value="Na_H_Exchanger"/>
    <property type="match status" value="1"/>
</dbReference>
<dbReference type="GO" id="GO:1902600">
    <property type="term" value="P:proton transmembrane transport"/>
    <property type="evidence" value="ECO:0007669"/>
    <property type="project" value="InterPro"/>
</dbReference>
<reference evidence="18" key="1">
    <citation type="journal article" date="2016" name="Nature">
        <title>The genome of the seagrass Zostera marina reveals angiosperm adaptation to the sea.</title>
        <authorList>
            <person name="Olsen J.L."/>
            <person name="Rouze P."/>
            <person name="Verhelst B."/>
            <person name="Lin Y.-C."/>
            <person name="Bayer T."/>
            <person name="Collen J."/>
            <person name="Dattolo E."/>
            <person name="De Paoli E."/>
            <person name="Dittami S."/>
            <person name="Maumus F."/>
            <person name="Michel G."/>
            <person name="Kersting A."/>
            <person name="Lauritano C."/>
            <person name="Lohaus R."/>
            <person name="Toepel M."/>
            <person name="Tonon T."/>
            <person name="Vanneste K."/>
            <person name="Amirebrahimi M."/>
            <person name="Brakel J."/>
            <person name="Bostroem C."/>
            <person name="Chovatia M."/>
            <person name="Grimwood J."/>
            <person name="Jenkins J.W."/>
            <person name="Jueterbock A."/>
            <person name="Mraz A."/>
            <person name="Stam W.T."/>
            <person name="Tice H."/>
            <person name="Bornberg-Bauer E."/>
            <person name="Green P.J."/>
            <person name="Pearson G.A."/>
            <person name="Procaccini G."/>
            <person name="Duarte C.M."/>
            <person name="Schmutz J."/>
            <person name="Reusch T.B.H."/>
            <person name="Van de Peer Y."/>
        </authorList>
    </citation>
    <scope>NUCLEOTIDE SEQUENCE [LARGE SCALE GENOMIC DNA]</scope>
    <source>
        <strain evidence="18">cv. Finnish</strain>
    </source>
</reference>
<feature type="transmembrane region" description="Helical" evidence="13">
    <location>
        <begin position="346"/>
        <end position="371"/>
    </location>
</feature>
<protein>
    <submittedName>
        <fullName evidence="17">Cation/H(+) antiporter</fullName>
    </submittedName>
</protein>
<evidence type="ECO:0000259" key="16">
    <source>
        <dbReference type="Pfam" id="PF23259"/>
    </source>
</evidence>
<dbReference type="GO" id="GO:0016020">
    <property type="term" value="C:membrane"/>
    <property type="evidence" value="ECO:0007669"/>
    <property type="project" value="UniProtKB-SubCell"/>
</dbReference>
<keyword evidence="8" id="KW-0630">Potassium</keyword>
<evidence type="ECO:0000256" key="4">
    <source>
        <dbReference type="ARBA" id="ARBA00022448"/>
    </source>
</evidence>
<dbReference type="GO" id="GO:0006813">
    <property type="term" value="P:potassium ion transport"/>
    <property type="evidence" value="ECO:0007669"/>
    <property type="project" value="UniProtKB-KW"/>
</dbReference>
<dbReference type="OrthoDB" id="2687058at2759"/>
<dbReference type="PANTHER" id="PTHR32468:SF81">
    <property type="entry name" value="CATION_H(+) ANTIPORTER 19"/>
    <property type="match status" value="1"/>
</dbReference>
<evidence type="ECO:0000256" key="2">
    <source>
        <dbReference type="ARBA" id="ARBA00004119"/>
    </source>
</evidence>
<feature type="transmembrane region" description="Helical" evidence="13">
    <location>
        <begin position="268"/>
        <end position="301"/>
    </location>
</feature>
<name>A0A0K9NMD6_ZOSMR</name>
<evidence type="ECO:0000256" key="6">
    <source>
        <dbReference type="ARBA" id="ARBA00022538"/>
    </source>
</evidence>
<organism evidence="17 18">
    <name type="scientific">Zostera marina</name>
    <name type="common">Eelgrass</name>
    <dbReference type="NCBI Taxonomy" id="29655"/>
    <lineage>
        <taxon>Eukaryota</taxon>
        <taxon>Viridiplantae</taxon>
        <taxon>Streptophyta</taxon>
        <taxon>Embryophyta</taxon>
        <taxon>Tracheophyta</taxon>
        <taxon>Spermatophyta</taxon>
        <taxon>Magnoliopsida</taxon>
        <taxon>Liliopsida</taxon>
        <taxon>Zosteraceae</taxon>
        <taxon>Zostera</taxon>
    </lineage>
</organism>
<accession>A0A0K9NMD6</accession>
<proteinExistence type="inferred from homology"/>
<evidence type="ECO:0000256" key="7">
    <source>
        <dbReference type="ARBA" id="ARBA00022692"/>
    </source>
</evidence>
<dbReference type="InterPro" id="IPR057290">
    <property type="entry name" value="CHX17_C"/>
</dbReference>
<feature type="transmembrane region" description="Helical" evidence="13">
    <location>
        <begin position="228"/>
        <end position="256"/>
    </location>
</feature>
<feature type="domain" description="Cation/H(+) antiporter central" evidence="15">
    <location>
        <begin position="482"/>
        <end position="622"/>
    </location>
</feature>
<evidence type="ECO:0000259" key="14">
    <source>
        <dbReference type="Pfam" id="PF00999"/>
    </source>
</evidence>
<dbReference type="InterPro" id="IPR057291">
    <property type="entry name" value="CHX17_2nd"/>
</dbReference>
<dbReference type="Proteomes" id="UP000036987">
    <property type="component" value="Unassembled WGS sequence"/>
</dbReference>
<keyword evidence="5" id="KW-0050">Antiport</keyword>
<dbReference type="OMA" id="QEIYICI"/>
<dbReference type="PANTHER" id="PTHR32468">
    <property type="entry name" value="CATION/H + ANTIPORTER"/>
    <property type="match status" value="1"/>
</dbReference>
<keyword evidence="4" id="KW-0813">Transport</keyword>
<dbReference type="GO" id="GO:0006885">
    <property type="term" value="P:regulation of pH"/>
    <property type="evidence" value="ECO:0000318"/>
    <property type="project" value="GO_Central"/>
</dbReference>
<dbReference type="InterPro" id="IPR038770">
    <property type="entry name" value="Na+/solute_symporter_sf"/>
</dbReference>
<dbReference type="Pfam" id="PF23256">
    <property type="entry name" value="CHX17_2nd"/>
    <property type="match status" value="1"/>
</dbReference>
<evidence type="ECO:0000256" key="5">
    <source>
        <dbReference type="ARBA" id="ARBA00022449"/>
    </source>
</evidence>
<evidence type="ECO:0000313" key="17">
    <source>
        <dbReference type="EMBL" id="KMZ57125.1"/>
    </source>
</evidence>
<feature type="transmembrane region" description="Helical" evidence="13">
    <location>
        <begin position="161"/>
        <end position="186"/>
    </location>
</feature>
<dbReference type="Pfam" id="PF23259">
    <property type="entry name" value="CHX17_C"/>
    <property type="match status" value="1"/>
</dbReference>
<dbReference type="InterPro" id="IPR050794">
    <property type="entry name" value="CPA2_transporter"/>
</dbReference>
<comment type="function">
    <text evidence="1">May function as sodium-coupled metabolite transporter across the chloroplast envelope.</text>
</comment>
<feature type="transmembrane region" description="Helical" evidence="13">
    <location>
        <begin position="130"/>
        <end position="149"/>
    </location>
</feature>
<evidence type="ECO:0000256" key="3">
    <source>
        <dbReference type="ARBA" id="ARBA00004141"/>
    </source>
</evidence>
<dbReference type="EMBL" id="LFYR01002109">
    <property type="protein sequence ID" value="KMZ57125.1"/>
    <property type="molecule type" value="Genomic_DNA"/>
</dbReference>
<evidence type="ECO:0000256" key="12">
    <source>
        <dbReference type="ARBA" id="ARBA00038341"/>
    </source>
</evidence>
<evidence type="ECO:0000256" key="13">
    <source>
        <dbReference type="SAM" id="Phobius"/>
    </source>
</evidence>
<comment type="similarity">
    <text evidence="12">Belongs to the monovalent cation:proton antiporter 2 (CPA2) transporter (TC 2.A.37) family. CHX (TC 2.A.37.4) subfamily.</text>
</comment>
<comment type="subcellular location">
    <subcellularLocation>
        <location evidence="3">Membrane</location>
        <topology evidence="3">Multi-pass membrane protein</topology>
    </subcellularLocation>
    <subcellularLocation>
        <location evidence="2">Plastid</location>
        <location evidence="2">Chloroplast envelope</location>
    </subcellularLocation>
</comment>
<feature type="domain" description="Cation/H+ exchanger transmembrane" evidence="14">
    <location>
        <begin position="49"/>
        <end position="430"/>
    </location>
</feature>
<dbReference type="InterPro" id="IPR006153">
    <property type="entry name" value="Cation/H_exchanger_TM"/>
</dbReference>